<proteinExistence type="evidence at protein level"/>
<dbReference type="PaxDb" id="273075-Ta1207"/>
<protein>
    <submittedName>
        <fullName evidence="1">Uncharacterized protein</fullName>
    </submittedName>
</protein>
<dbReference type="PDB" id="5M86">
    <property type="method" value="X-ray"/>
    <property type="resolution" value="2.40 A"/>
    <property type="chains" value="A/B/C/D/E/F/G/H/I/J=1-324"/>
</dbReference>
<keyword evidence="3" id="KW-0106">Calcium</keyword>
<dbReference type="Pfam" id="PF19020">
    <property type="entry name" value="Ta1207"/>
    <property type="match status" value="1"/>
</dbReference>
<dbReference type="InterPro" id="IPR043958">
    <property type="entry name" value="Ta1207"/>
</dbReference>
<dbReference type="SMR" id="Q9HIW9"/>
<accession>Q9HIW9</accession>
<dbReference type="EnsemblBacteria" id="CAC12332">
    <property type="protein sequence ID" value="CAC12332"/>
    <property type="gene ID" value="CAC12332"/>
</dbReference>
<evidence type="ECO:0007829" key="3">
    <source>
        <dbReference type="PDB" id="5M86"/>
    </source>
</evidence>
<dbReference type="Proteomes" id="UP000001024">
    <property type="component" value="Chromosome"/>
</dbReference>
<organism evidence="1 2">
    <name type="scientific">Thermoplasma acidophilum (strain ATCC 25905 / DSM 1728 / JCM 9062 / NBRC 15155 / AMRC-C165)</name>
    <dbReference type="NCBI Taxonomy" id="273075"/>
    <lineage>
        <taxon>Archaea</taxon>
        <taxon>Methanobacteriati</taxon>
        <taxon>Thermoplasmatota</taxon>
        <taxon>Thermoplasmata</taxon>
        <taxon>Thermoplasmatales</taxon>
        <taxon>Thermoplasmataceae</taxon>
        <taxon>Thermoplasma</taxon>
    </lineage>
</organism>
<name>Q9HIW9_THEAC</name>
<dbReference type="EMBL" id="AL445066">
    <property type="protein sequence ID" value="CAC12332.1"/>
    <property type="molecule type" value="Genomic_DNA"/>
</dbReference>
<feature type="binding site" evidence="3">
    <location>
        <position position="221"/>
    </location>
    <ligand>
        <name>Ca(2+)</name>
        <dbReference type="ChEBI" id="CHEBI:29108"/>
    </ligand>
</feature>
<keyword evidence="3" id="KW-0002">3D-structure</keyword>
<keyword evidence="2" id="KW-1185">Reference proteome</keyword>
<reference evidence="1 2" key="1">
    <citation type="journal article" date="2000" name="Nature">
        <title>The genome sequence of the thermoacidophilic scavenger Thermoplasma acidophilum.</title>
        <authorList>
            <person name="Ruepp A."/>
            <person name="Graml W."/>
            <person name="Santos-Martinez M.L."/>
            <person name="Koretke K.K."/>
            <person name="Volker C."/>
            <person name="Mewes H.W."/>
            <person name="Frishman D."/>
            <person name="Stocker S."/>
            <person name="Lupas A.N."/>
            <person name="Baumeister W."/>
        </authorList>
    </citation>
    <scope>NUCLEOTIDE SEQUENCE [LARGE SCALE GENOMIC DNA]</scope>
    <source>
        <strain evidence="2">ATCC 25905 / DSM 1728 / JCM 9062 / NBRC 15155 / AMRC-C165</strain>
    </source>
</reference>
<reference evidence="3" key="2">
    <citation type="journal article" date="2017" name="Acta Crystallogr. F Struct. Biol. Commun.">
        <title>Crystal structure of the Thermoplasma acidophilum protein Ta1207.</title>
        <authorList>
            <person name="Pathare G.R."/>
            <person name="Nagy I."/>
            <person name="Hubert A."/>
            <person name="Thomas D.R."/>
            <person name="Bracher A."/>
        </authorList>
    </citation>
    <scope>X-RAY CRYSTALLOGRAPHY (2.40 ANGSTROMS) IN COMPLEX WITH CA(2+)</scope>
</reference>
<dbReference type="InParanoid" id="Q9HIW9"/>
<dbReference type="KEGG" id="tac:Ta1207"/>
<sequence length="324" mass="37699">MIIMVLQDIDGIFDSQAILAGRFHNDLTVINEKYDLFYLMLPTINEKKIVSFYIFLQDDQIPERHREEIESVLNKFNPVIKNGIWKIYLDTESFKLSEPFSTFFGIDSIVFDMGSMKGGEMLLPVRFISKDKDALVNSIIDSAGYGENIYLRYIGQNKGFDYSFIAIKLLDQVYKLTLSIDNPHVMHGIFAETKKNIAWRRESKAPHKDNTEDYIYALDDTHTIPDILIDTAYTGEKGTVYIGKHSNYDIYRAFFGDALTNHMSSVMISENVYYLRRWSKYEDGKLFLYFYTTVDFLRLIPAILDSTRKNFPKVNMKIDEITPM</sequence>
<dbReference type="HOGENOM" id="CLU_856906_0_0_2"/>
<feature type="binding site" evidence="3">
    <location>
        <position position="219"/>
    </location>
    <ligand>
        <name>Ca(2+)</name>
        <dbReference type="ChEBI" id="CHEBI:29108"/>
    </ligand>
</feature>
<dbReference type="eggNOG" id="arCOG07403">
    <property type="taxonomic scope" value="Archaea"/>
</dbReference>
<gene>
    <name evidence="1" type="ordered locus">Ta1207</name>
</gene>
<dbReference type="PDBsum" id="5M86"/>
<keyword evidence="3" id="KW-0479">Metal-binding</keyword>
<evidence type="ECO:0000313" key="2">
    <source>
        <dbReference type="Proteomes" id="UP000001024"/>
    </source>
</evidence>
<evidence type="ECO:0000313" key="1">
    <source>
        <dbReference type="EMBL" id="CAC12332.1"/>
    </source>
</evidence>
<dbReference type="AlphaFoldDB" id="Q9HIW9"/>
<dbReference type="GO" id="GO:0046872">
    <property type="term" value="F:metal ion binding"/>
    <property type="evidence" value="ECO:0007669"/>
    <property type="project" value="UniProtKB-KW"/>
</dbReference>